<comment type="caution">
    <text evidence="1">The sequence shown here is derived from an EMBL/GenBank/DDBJ whole genome shotgun (WGS) entry which is preliminary data.</text>
</comment>
<protein>
    <submittedName>
        <fullName evidence="1">Uncharacterized protein</fullName>
    </submittedName>
</protein>
<gene>
    <name evidence="1" type="ORF">I8Y58_001956</name>
</gene>
<dbReference type="Proteomes" id="UP000861567">
    <property type="component" value="Unassembled WGS sequence"/>
</dbReference>
<reference evidence="1" key="2">
    <citation type="submission" date="2020-11" db="EMBL/GenBank/DDBJ databases">
        <authorList>
            <consortium name="NCBI Pathogen Detection Project"/>
        </authorList>
    </citation>
    <scope>NUCLEOTIDE SEQUENCE</scope>
    <source>
        <strain evidence="1">D3612</strain>
    </source>
</reference>
<organism evidence="1 2">
    <name type="scientific">Legionella pneumophila</name>
    <dbReference type="NCBI Taxonomy" id="446"/>
    <lineage>
        <taxon>Bacteria</taxon>
        <taxon>Pseudomonadati</taxon>
        <taxon>Pseudomonadota</taxon>
        <taxon>Gammaproteobacteria</taxon>
        <taxon>Legionellales</taxon>
        <taxon>Legionellaceae</taxon>
        <taxon>Legionella</taxon>
    </lineage>
</organism>
<sequence>MNILAQFEHLVKQAVFSSNKDIVLQSAGLSTLLKNSNNQQIRVTISNNSEQFADMSRVVRQ</sequence>
<evidence type="ECO:0000313" key="2">
    <source>
        <dbReference type="Proteomes" id="UP000861567"/>
    </source>
</evidence>
<dbReference type="AlphaFoldDB" id="A0AAN5P418"/>
<reference evidence="1" key="1">
    <citation type="journal article" date="2018" name="Genome Biol.">
        <title>SKESA: strategic k-mer extension for scrupulous assemblies.</title>
        <authorList>
            <person name="Souvorov A."/>
            <person name="Agarwala R."/>
            <person name="Lipman D.J."/>
        </authorList>
    </citation>
    <scope>NUCLEOTIDE SEQUENCE</scope>
    <source>
        <strain evidence="1">D3612</strain>
    </source>
</reference>
<proteinExistence type="predicted"/>
<dbReference type="EMBL" id="DACSEI010000018">
    <property type="protein sequence ID" value="HAT1596725.1"/>
    <property type="molecule type" value="Genomic_DNA"/>
</dbReference>
<name>A0AAN5P418_LEGPN</name>
<evidence type="ECO:0000313" key="1">
    <source>
        <dbReference type="EMBL" id="HAT1596725.1"/>
    </source>
</evidence>
<accession>A0AAN5P418</accession>